<keyword evidence="2 3" id="KW-0436">Ligase</keyword>
<dbReference type="EMBL" id="JAECSB010000043">
    <property type="protein sequence ID" value="MBH5143658.1"/>
    <property type="molecule type" value="Genomic_DNA"/>
</dbReference>
<keyword evidence="4" id="KW-1185">Reference proteome</keyword>
<evidence type="ECO:0000313" key="3">
    <source>
        <dbReference type="EMBL" id="MBH5143658.1"/>
    </source>
</evidence>
<proteinExistence type="inferred from homology"/>
<dbReference type="InterPro" id="IPR042099">
    <property type="entry name" value="ANL_N_sf"/>
</dbReference>
<dbReference type="InterPro" id="IPR045851">
    <property type="entry name" value="AMP-bd_C_sf"/>
</dbReference>
<sequence>MQSTMMNFPLTTAAILRHGSSVHSSATVRTLQSDGSVKVGTFAEVGRRAAQLANALRGCGITGDERVATFMWNNQEHVEAYCAVPSMGAVLHTLNLRLTPDQLVYIGNHAEDQVVILDGSLLPLLAPVLLQLTSVHTVVVTGEVDLTPLHRDGVRVVGYEEFLASQSDTFDWPDLDEQSAAAMCYTSGTTGNPKGVAYSHRSTYLHSMAACAADGLRVSCDDRILAIVPMFHANAWGLVYAALMSGADLLMPDRFLQAEPLVRLIDAQRPTVAGAVPTIWNDVLNFLEANSSYDISSLGLVACGGSAVPLHLMEAFEERYGVQVVQAWGMTETSPLAAIARPPVSLDVQERWRLRATQGRPVAGVELRIVDDEGNKLPHDGEAVGELQARGPWITGSYVGEEHDSEKFQEGWLRTGDVGRIDARNFVTLTDRAKDVIKSGGEWISSVELELLLAGHPDVLEASVIGVPDEKWQERPLAVIVPREGREPAPANLRDFLDGKVAKWWLPERWCFISEVPKTSVGKFDKKRLRSLHAEGELAVIEI</sequence>
<comment type="caution">
    <text evidence="3">The sequence shown here is derived from an EMBL/GenBank/DDBJ whole genome shotgun (WGS) entry which is preliminary data.</text>
</comment>
<dbReference type="Pfam" id="PF13193">
    <property type="entry name" value="AMP-binding_C"/>
    <property type="match status" value="1"/>
</dbReference>
<evidence type="ECO:0000256" key="2">
    <source>
        <dbReference type="ARBA" id="ARBA00022598"/>
    </source>
</evidence>
<reference evidence="3 4" key="1">
    <citation type="submission" date="2020-12" db="EMBL/GenBank/DDBJ databases">
        <title>Draft genome sequence of furan degrading bacterial strain FUR100.</title>
        <authorList>
            <person name="Woiski C."/>
        </authorList>
    </citation>
    <scope>NUCLEOTIDE SEQUENCE [LARGE SCALE GENOMIC DNA]</scope>
    <source>
        <strain evidence="3 4">FUR100</strain>
    </source>
</reference>
<dbReference type="InterPro" id="IPR020845">
    <property type="entry name" value="AMP-binding_CS"/>
</dbReference>
<dbReference type="Gene3D" id="3.40.50.12780">
    <property type="entry name" value="N-terminal domain of ligase-like"/>
    <property type="match status" value="1"/>
</dbReference>
<dbReference type="PANTHER" id="PTHR43767:SF11">
    <property type="entry name" value="MEDIUM-CHAIN-FATTY-ACID--COA LIGASE"/>
    <property type="match status" value="1"/>
</dbReference>
<organism evidence="3 4">
    <name type="scientific">Rhodococcus erythropolis</name>
    <name type="common">Arthrobacter picolinophilus</name>
    <dbReference type="NCBI Taxonomy" id="1833"/>
    <lineage>
        <taxon>Bacteria</taxon>
        <taxon>Bacillati</taxon>
        <taxon>Actinomycetota</taxon>
        <taxon>Actinomycetes</taxon>
        <taxon>Mycobacteriales</taxon>
        <taxon>Nocardiaceae</taxon>
        <taxon>Rhodococcus</taxon>
        <taxon>Rhodococcus erythropolis group</taxon>
    </lineage>
</organism>
<dbReference type="KEGG" id="reb:XU06_30755"/>
<dbReference type="CDD" id="cd12119">
    <property type="entry name" value="ttLC_FACS_AlkK_like"/>
    <property type="match status" value="1"/>
</dbReference>
<dbReference type="FunFam" id="3.30.300.30:FF:000008">
    <property type="entry name" value="2,3-dihydroxybenzoate-AMP ligase"/>
    <property type="match status" value="1"/>
</dbReference>
<gene>
    <name evidence="3" type="ORF">I3517_13670</name>
</gene>
<protein>
    <submittedName>
        <fullName evidence="3">Fatty acid--CoA ligase</fullName>
    </submittedName>
</protein>
<evidence type="ECO:0000256" key="1">
    <source>
        <dbReference type="ARBA" id="ARBA00006432"/>
    </source>
</evidence>
<dbReference type="Gene3D" id="3.30.300.30">
    <property type="match status" value="1"/>
</dbReference>
<name>A0A0E4AFS0_RHOER</name>
<dbReference type="PROSITE" id="PS00455">
    <property type="entry name" value="AMP_BINDING"/>
    <property type="match status" value="1"/>
</dbReference>
<evidence type="ECO:0000313" key="4">
    <source>
        <dbReference type="Proteomes" id="UP000627573"/>
    </source>
</evidence>
<dbReference type="Proteomes" id="UP000627573">
    <property type="component" value="Unassembled WGS sequence"/>
</dbReference>
<dbReference type="InterPro" id="IPR000873">
    <property type="entry name" value="AMP-dep_synth/lig_dom"/>
</dbReference>
<dbReference type="Pfam" id="PF00501">
    <property type="entry name" value="AMP-binding"/>
    <property type="match status" value="1"/>
</dbReference>
<dbReference type="RefSeq" id="WP_024487890.1">
    <property type="nucleotide sequence ID" value="NZ_BHXB01000002.1"/>
</dbReference>
<dbReference type="AlphaFoldDB" id="A0A0E4AFS0"/>
<dbReference type="GO" id="GO:0016877">
    <property type="term" value="F:ligase activity, forming carbon-sulfur bonds"/>
    <property type="evidence" value="ECO:0007669"/>
    <property type="project" value="UniProtKB-ARBA"/>
</dbReference>
<dbReference type="InterPro" id="IPR050237">
    <property type="entry name" value="ATP-dep_AMP-bd_enzyme"/>
</dbReference>
<dbReference type="NCBIfam" id="NF004837">
    <property type="entry name" value="PRK06187.1"/>
    <property type="match status" value="1"/>
</dbReference>
<accession>A0A0E4AFS0</accession>
<comment type="similarity">
    <text evidence="1">Belongs to the ATP-dependent AMP-binding enzyme family.</text>
</comment>
<dbReference type="InterPro" id="IPR025110">
    <property type="entry name" value="AMP-bd_C"/>
</dbReference>
<dbReference type="PANTHER" id="PTHR43767">
    <property type="entry name" value="LONG-CHAIN-FATTY-ACID--COA LIGASE"/>
    <property type="match status" value="1"/>
</dbReference>
<dbReference type="SUPFAM" id="SSF56801">
    <property type="entry name" value="Acetyl-CoA synthetase-like"/>
    <property type="match status" value="1"/>
</dbReference>